<dbReference type="EMBL" id="JAACNH010000007">
    <property type="protein sequence ID" value="KAG8438020.1"/>
    <property type="molecule type" value="Genomic_DNA"/>
</dbReference>
<evidence type="ECO:0000256" key="1">
    <source>
        <dbReference type="SAM" id="Coils"/>
    </source>
</evidence>
<reference evidence="2" key="1">
    <citation type="thesis" date="2020" institute="ProQuest LLC" country="789 East Eisenhower Parkway, Ann Arbor, MI, USA">
        <title>Comparative Genomics and Chromosome Evolution.</title>
        <authorList>
            <person name="Mudd A.B."/>
        </authorList>
    </citation>
    <scope>NUCLEOTIDE SEQUENCE</scope>
    <source>
        <strain evidence="2">Female2</strain>
        <tissue evidence="2">Blood</tissue>
    </source>
</reference>
<name>A0A8T2J3V9_9PIPI</name>
<accession>A0A8T2J3V9</accession>
<keyword evidence="3" id="KW-1185">Reference proteome</keyword>
<sequence length="90" mass="10468">MSKEQMEGVVRTVEALLGEAESLRAKCQRQSDDVRQLCDNLRSENRDLAERFAQAERDLTEVKRSVNELMDTKVAFEARERQVRKLSKQL</sequence>
<evidence type="ECO:0000313" key="2">
    <source>
        <dbReference type="EMBL" id="KAG8438020.1"/>
    </source>
</evidence>
<organism evidence="2 3">
    <name type="scientific">Hymenochirus boettgeri</name>
    <name type="common">Congo dwarf clawed frog</name>
    <dbReference type="NCBI Taxonomy" id="247094"/>
    <lineage>
        <taxon>Eukaryota</taxon>
        <taxon>Metazoa</taxon>
        <taxon>Chordata</taxon>
        <taxon>Craniata</taxon>
        <taxon>Vertebrata</taxon>
        <taxon>Euteleostomi</taxon>
        <taxon>Amphibia</taxon>
        <taxon>Batrachia</taxon>
        <taxon>Anura</taxon>
        <taxon>Pipoidea</taxon>
        <taxon>Pipidae</taxon>
        <taxon>Pipinae</taxon>
        <taxon>Hymenochirus</taxon>
    </lineage>
</organism>
<dbReference type="Proteomes" id="UP000812440">
    <property type="component" value="Chromosome 4"/>
</dbReference>
<comment type="caution">
    <text evidence="2">The sequence shown here is derived from an EMBL/GenBank/DDBJ whole genome shotgun (WGS) entry which is preliminary data.</text>
</comment>
<feature type="coiled-coil region" evidence="1">
    <location>
        <begin position="13"/>
        <end position="72"/>
    </location>
</feature>
<dbReference type="OrthoDB" id="8808401at2759"/>
<gene>
    <name evidence="2" type="ORF">GDO86_008632</name>
</gene>
<dbReference type="AlphaFoldDB" id="A0A8T2J3V9"/>
<keyword evidence="1" id="KW-0175">Coiled coil</keyword>
<proteinExistence type="predicted"/>
<protein>
    <submittedName>
        <fullName evidence="2">Uncharacterized protein</fullName>
    </submittedName>
</protein>
<evidence type="ECO:0000313" key="3">
    <source>
        <dbReference type="Proteomes" id="UP000812440"/>
    </source>
</evidence>